<dbReference type="AlphaFoldDB" id="A0A1F8GAY8"/>
<evidence type="ECO:0000313" key="1">
    <source>
        <dbReference type="EMBL" id="OGN22200.1"/>
    </source>
</evidence>
<protein>
    <submittedName>
        <fullName evidence="1">Uncharacterized protein</fullName>
    </submittedName>
</protein>
<reference evidence="1 2" key="1">
    <citation type="journal article" date="2016" name="Nat. Commun.">
        <title>Thousands of microbial genomes shed light on interconnected biogeochemical processes in an aquifer system.</title>
        <authorList>
            <person name="Anantharaman K."/>
            <person name="Brown C.T."/>
            <person name="Hug L.A."/>
            <person name="Sharon I."/>
            <person name="Castelle C.J."/>
            <person name="Probst A.J."/>
            <person name="Thomas B.C."/>
            <person name="Singh A."/>
            <person name="Wilkins M.J."/>
            <person name="Karaoz U."/>
            <person name="Brodie E.L."/>
            <person name="Williams K.H."/>
            <person name="Hubbard S.S."/>
            <person name="Banfield J.F."/>
        </authorList>
    </citation>
    <scope>NUCLEOTIDE SEQUENCE [LARGE SCALE GENOMIC DNA]</scope>
</reference>
<dbReference type="STRING" id="1802694.A2918_03505"/>
<organism evidence="1 2">
    <name type="scientific">Candidatus Yanofskybacteria bacterium RIFCSPLOWO2_01_FULL_42_49</name>
    <dbReference type="NCBI Taxonomy" id="1802694"/>
    <lineage>
        <taxon>Bacteria</taxon>
        <taxon>Candidatus Yanofskyibacteriota</taxon>
    </lineage>
</organism>
<dbReference type="Proteomes" id="UP000178227">
    <property type="component" value="Unassembled WGS sequence"/>
</dbReference>
<sequence>MNKSQRVLRSIVSMTTVFVVFSFVFVFVLGANAASTIGTNMSTTGTLTVTPATNSATSVQFQNAASTTYFFANSTNSRIGVGGAPQTVFEVQGTASASYLMTANSLQVAGVASVAYSRFGTGTTGYSSDVDATNDLLITGALEVDGNAFFDGKVGVKGAPFAPLEIQGTASASYFFTTGTLQAGGTFGSATASVAYSRFGIGTTGTPGEIDAANDLLITGSLEVDGKASVAGNFQTSGRFIADTAASHSMVGDMILTSALTVGSTTASAAGGTGYTAQFVGPGTGTASFYFGGGNTATLGTCFQLKSSTGAWIYMRFNQGSTTPTLSTVRCH</sequence>
<comment type="caution">
    <text evidence="1">The sequence shown here is derived from an EMBL/GenBank/DDBJ whole genome shotgun (WGS) entry which is preliminary data.</text>
</comment>
<proteinExistence type="predicted"/>
<accession>A0A1F8GAY8</accession>
<name>A0A1F8GAY8_9BACT</name>
<gene>
    <name evidence="1" type="ORF">A2918_03505</name>
</gene>
<dbReference type="EMBL" id="MGKI01000014">
    <property type="protein sequence ID" value="OGN22200.1"/>
    <property type="molecule type" value="Genomic_DNA"/>
</dbReference>
<evidence type="ECO:0000313" key="2">
    <source>
        <dbReference type="Proteomes" id="UP000178227"/>
    </source>
</evidence>